<dbReference type="AlphaFoldDB" id="A0AAN7PWP9"/>
<organism evidence="1 2">
    <name type="scientific">Mycteria americana</name>
    <name type="common">Wood stork</name>
    <dbReference type="NCBI Taxonomy" id="33587"/>
    <lineage>
        <taxon>Eukaryota</taxon>
        <taxon>Metazoa</taxon>
        <taxon>Chordata</taxon>
        <taxon>Craniata</taxon>
        <taxon>Vertebrata</taxon>
        <taxon>Euteleostomi</taxon>
        <taxon>Archelosauria</taxon>
        <taxon>Archosauria</taxon>
        <taxon>Dinosauria</taxon>
        <taxon>Saurischia</taxon>
        <taxon>Theropoda</taxon>
        <taxon>Coelurosauria</taxon>
        <taxon>Aves</taxon>
        <taxon>Neognathae</taxon>
        <taxon>Neoaves</taxon>
        <taxon>Aequornithes</taxon>
        <taxon>Ciconiiformes</taxon>
        <taxon>Ciconiidae</taxon>
        <taxon>Mycteria</taxon>
    </lineage>
</organism>
<protein>
    <submittedName>
        <fullName evidence="1">Uncharacterized protein</fullName>
    </submittedName>
</protein>
<proteinExistence type="predicted"/>
<evidence type="ECO:0000313" key="1">
    <source>
        <dbReference type="EMBL" id="KAK4829701.1"/>
    </source>
</evidence>
<name>A0AAN7PWP9_MYCAM</name>
<sequence>MQANLGLYTDKDADLRVQDVRKLGYESSFAEKDLVVLVDHKLDTKQQCTLTAKKTNSLLRYIRKSVTSRSWEVILPLCLALVRPHLECWVQFWIPEYKRDRDILESV</sequence>
<dbReference type="PANTHER" id="PTHR33332">
    <property type="entry name" value="REVERSE TRANSCRIPTASE DOMAIN-CONTAINING PROTEIN"/>
    <property type="match status" value="1"/>
</dbReference>
<gene>
    <name evidence="1" type="ORF">QYF61_006076</name>
</gene>
<keyword evidence="2" id="KW-1185">Reference proteome</keyword>
<dbReference type="EMBL" id="JAUNZN010000001">
    <property type="protein sequence ID" value="KAK4829701.1"/>
    <property type="molecule type" value="Genomic_DNA"/>
</dbReference>
<reference evidence="1 2" key="1">
    <citation type="journal article" date="2023" name="J. Hered.">
        <title>Chromosome-level genome of the wood stork (Mycteria americana) provides insight into avian chromosome evolution.</title>
        <authorList>
            <person name="Flamio R. Jr."/>
            <person name="Ramstad K.M."/>
        </authorList>
    </citation>
    <scope>NUCLEOTIDE SEQUENCE [LARGE SCALE GENOMIC DNA]</scope>
    <source>
        <strain evidence="1">JAX WOST 10</strain>
    </source>
</reference>
<comment type="caution">
    <text evidence="1">The sequence shown here is derived from an EMBL/GenBank/DDBJ whole genome shotgun (WGS) entry which is preliminary data.</text>
</comment>
<evidence type="ECO:0000313" key="2">
    <source>
        <dbReference type="Proteomes" id="UP001333110"/>
    </source>
</evidence>
<dbReference type="Proteomes" id="UP001333110">
    <property type="component" value="Unassembled WGS sequence"/>
</dbReference>
<accession>A0AAN7PWP9</accession>